<feature type="compositionally biased region" description="Basic and acidic residues" evidence="10">
    <location>
        <begin position="168"/>
        <end position="182"/>
    </location>
</feature>
<evidence type="ECO:0000256" key="3">
    <source>
        <dbReference type="ARBA" id="ARBA00017689"/>
    </source>
</evidence>
<dbReference type="GO" id="GO:0033617">
    <property type="term" value="P:mitochondrial respiratory chain complex IV assembly"/>
    <property type="evidence" value="ECO:0007669"/>
    <property type="project" value="InterPro"/>
</dbReference>
<evidence type="ECO:0000256" key="5">
    <source>
        <dbReference type="ARBA" id="ARBA00022792"/>
    </source>
</evidence>
<dbReference type="VEuPathDB" id="FungiDB:AB675_6330"/>
<keyword evidence="5 9" id="KW-0999">Mitochondrion inner membrane</keyword>
<comment type="similarity">
    <text evidence="2 9">Belongs to the COX20 family.</text>
</comment>
<evidence type="ECO:0000256" key="10">
    <source>
        <dbReference type="SAM" id="MobiDB-lite"/>
    </source>
</evidence>
<dbReference type="RefSeq" id="XP_018003818.1">
    <property type="nucleotide sequence ID" value="XM_018146613.1"/>
</dbReference>
<evidence type="ECO:0000313" key="12">
    <source>
        <dbReference type="EMBL" id="KPI43855.1"/>
    </source>
</evidence>
<keyword evidence="7 9" id="KW-0496">Mitochondrion</keyword>
<evidence type="ECO:0000256" key="6">
    <source>
        <dbReference type="ARBA" id="ARBA00022989"/>
    </source>
</evidence>
<dbReference type="Pfam" id="PF12597">
    <property type="entry name" value="Cox20"/>
    <property type="match status" value="1"/>
</dbReference>
<dbReference type="PANTHER" id="PTHR31586:SF1">
    <property type="entry name" value="CYTOCHROME C OXIDASE ASSEMBLY PROTEIN COX20, MITOCHONDRIAL"/>
    <property type="match status" value="1"/>
</dbReference>
<feature type="transmembrane region" description="Helical" evidence="11">
    <location>
        <begin position="116"/>
        <end position="137"/>
    </location>
</feature>
<comment type="subcellular location">
    <subcellularLocation>
        <location evidence="1 9">Mitochondrion inner membrane</location>
    </subcellularLocation>
</comment>
<feature type="transmembrane region" description="Helical" evidence="11">
    <location>
        <begin position="93"/>
        <end position="110"/>
    </location>
</feature>
<evidence type="ECO:0000256" key="7">
    <source>
        <dbReference type="ARBA" id="ARBA00023128"/>
    </source>
</evidence>
<dbReference type="EMBL" id="LFJN01000004">
    <property type="protein sequence ID" value="KPI43855.1"/>
    <property type="molecule type" value="Genomic_DNA"/>
</dbReference>
<keyword evidence="4 11" id="KW-0812">Transmembrane</keyword>
<comment type="caution">
    <text evidence="12">The sequence shown here is derived from an EMBL/GenBank/DDBJ whole genome shotgun (WGS) entry which is preliminary data.</text>
</comment>
<dbReference type="GO" id="GO:0005743">
    <property type="term" value="C:mitochondrial inner membrane"/>
    <property type="evidence" value="ECO:0007669"/>
    <property type="project" value="UniProtKB-SubCell"/>
</dbReference>
<keyword evidence="6 11" id="KW-1133">Transmembrane helix</keyword>
<evidence type="ECO:0000256" key="2">
    <source>
        <dbReference type="ARBA" id="ARBA00009575"/>
    </source>
</evidence>
<sequence length="188" mass="20457">MADDTRQNDPSATNTEPNRKRRPRSDFPQTQAGKLEAAFGNPKEPVNAIPGGSYNSAGGKPAEVRWWDALSFDVHNSEKRPAFYQTGCARDSMLVGMGAGGAIGGLRFVLKGLTGMVMTTNLAVAGFAATSMAMHYWCDQRRQEEAKGMALAIAGMKMLNEKKSKEKLEAEEANKAAAERLAKKSSWW</sequence>
<dbReference type="Proteomes" id="UP000038010">
    <property type="component" value="Unassembled WGS sequence"/>
</dbReference>
<organism evidence="12 13">
    <name type="scientific">Cyphellophora attinorum</name>
    <dbReference type="NCBI Taxonomy" id="1664694"/>
    <lineage>
        <taxon>Eukaryota</taxon>
        <taxon>Fungi</taxon>
        <taxon>Dikarya</taxon>
        <taxon>Ascomycota</taxon>
        <taxon>Pezizomycotina</taxon>
        <taxon>Eurotiomycetes</taxon>
        <taxon>Chaetothyriomycetidae</taxon>
        <taxon>Chaetothyriales</taxon>
        <taxon>Cyphellophoraceae</taxon>
        <taxon>Cyphellophora</taxon>
    </lineage>
</organism>
<evidence type="ECO:0000313" key="13">
    <source>
        <dbReference type="Proteomes" id="UP000038010"/>
    </source>
</evidence>
<evidence type="ECO:0000256" key="8">
    <source>
        <dbReference type="ARBA" id="ARBA00023136"/>
    </source>
</evidence>
<reference evidence="12 13" key="1">
    <citation type="submission" date="2015-06" db="EMBL/GenBank/DDBJ databases">
        <title>Draft genome of the ant-associated black yeast Phialophora attae CBS 131958.</title>
        <authorList>
            <person name="Moreno L.F."/>
            <person name="Stielow B.J."/>
            <person name="de Hoog S."/>
            <person name="Vicente V.A."/>
            <person name="Weiss V.A."/>
            <person name="de Vries M."/>
            <person name="Cruz L.M."/>
            <person name="Souza E.M."/>
        </authorList>
    </citation>
    <scope>NUCLEOTIDE SEQUENCE [LARGE SCALE GENOMIC DNA]</scope>
    <source>
        <strain evidence="12 13">CBS 131958</strain>
    </source>
</reference>
<dbReference type="AlphaFoldDB" id="A0A0N1H957"/>
<evidence type="ECO:0000256" key="1">
    <source>
        <dbReference type="ARBA" id="ARBA00004273"/>
    </source>
</evidence>
<dbReference type="GeneID" id="28738493"/>
<feature type="region of interest" description="Disordered" evidence="10">
    <location>
        <begin position="168"/>
        <end position="188"/>
    </location>
</feature>
<evidence type="ECO:0000256" key="9">
    <source>
        <dbReference type="PIRNR" id="PIRNR007871"/>
    </source>
</evidence>
<feature type="region of interest" description="Disordered" evidence="10">
    <location>
        <begin position="1"/>
        <end position="55"/>
    </location>
</feature>
<keyword evidence="8 9" id="KW-0472">Membrane</keyword>
<evidence type="ECO:0000256" key="11">
    <source>
        <dbReference type="SAM" id="Phobius"/>
    </source>
</evidence>
<protein>
    <recommendedName>
        <fullName evidence="3 9">Cytochrome c oxidase assembly protein COX20, mitochondrial</fullName>
    </recommendedName>
</protein>
<dbReference type="PIRSF" id="PIRSF007871">
    <property type="entry name" value="Cox20"/>
    <property type="match status" value="1"/>
</dbReference>
<comment type="function">
    <text evidence="9">Involved in the assembly of the cytochrome c oxidase complex.</text>
</comment>
<proteinExistence type="inferred from homology"/>
<dbReference type="PANTHER" id="PTHR31586">
    <property type="entry name" value="CYTOCHROME C OXIDASE PROTEIN 20"/>
    <property type="match status" value="1"/>
</dbReference>
<gene>
    <name evidence="12" type="ORF">AB675_6330</name>
</gene>
<evidence type="ECO:0000256" key="4">
    <source>
        <dbReference type="ARBA" id="ARBA00022692"/>
    </source>
</evidence>
<name>A0A0N1H957_9EURO</name>
<dbReference type="OrthoDB" id="14603at2759"/>
<keyword evidence="13" id="KW-1185">Reference proteome</keyword>
<accession>A0A0N1H957</accession>
<dbReference type="InterPro" id="IPR022533">
    <property type="entry name" value="Cox20"/>
</dbReference>